<reference evidence="2 3" key="1">
    <citation type="submission" date="2021-03" db="EMBL/GenBank/DDBJ databases">
        <title>Tianweitania aestuarii sp. nov., isolated from a tidal flat.</title>
        <authorList>
            <person name="Park S."/>
            <person name="Yoon J.-H."/>
        </authorList>
    </citation>
    <scope>NUCLEOTIDE SEQUENCE [LARGE SCALE GENOMIC DNA]</scope>
    <source>
        <strain evidence="2 3">BSSL-BM11</strain>
    </source>
</reference>
<name>A0ABS5RUQ8_9HYPH</name>
<evidence type="ECO:0000256" key="1">
    <source>
        <dbReference type="SAM" id="SignalP"/>
    </source>
</evidence>
<evidence type="ECO:0008006" key="4">
    <source>
        <dbReference type="Google" id="ProtNLM"/>
    </source>
</evidence>
<dbReference type="RefSeq" id="WP_213983592.1">
    <property type="nucleotide sequence ID" value="NZ_JAFMNX010000001.1"/>
</dbReference>
<evidence type="ECO:0000313" key="2">
    <source>
        <dbReference type="EMBL" id="MBS9720016.1"/>
    </source>
</evidence>
<protein>
    <recommendedName>
        <fullName evidence="4">Phage portal protein</fullName>
    </recommendedName>
</protein>
<feature type="signal peptide" evidence="1">
    <location>
        <begin position="1"/>
        <end position="28"/>
    </location>
</feature>
<proteinExistence type="predicted"/>
<keyword evidence="1" id="KW-0732">Signal</keyword>
<comment type="caution">
    <text evidence="2">The sequence shown here is derived from an EMBL/GenBank/DDBJ whole genome shotgun (WGS) entry which is preliminary data.</text>
</comment>
<feature type="chain" id="PRO_5045324299" description="Phage portal protein" evidence="1">
    <location>
        <begin position="29"/>
        <end position="149"/>
    </location>
</feature>
<accession>A0ABS5RUQ8</accession>
<organism evidence="2 3">
    <name type="scientific">Tianweitania aestuarii</name>
    <dbReference type="NCBI Taxonomy" id="2814886"/>
    <lineage>
        <taxon>Bacteria</taxon>
        <taxon>Pseudomonadati</taxon>
        <taxon>Pseudomonadota</taxon>
        <taxon>Alphaproteobacteria</taxon>
        <taxon>Hyphomicrobiales</taxon>
        <taxon>Phyllobacteriaceae</taxon>
        <taxon>Tianweitania</taxon>
    </lineage>
</organism>
<gene>
    <name evidence="2" type="ORF">JYU29_04850</name>
</gene>
<evidence type="ECO:0000313" key="3">
    <source>
        <dbReference type="Proteomes" id="UP001297272"/>
    </source>
</evidence>
<dbReference type="Proteomes" id="UP001297272">
    <property type="component" value="Unassembled WGS sequence"/>
</dbReference>
<keyword evidence="3" id="KW-1185">Reference proteome</keyword>
<dbReference type="EMBL" id="JAFMNX010000001">
    <property type="protein sequence ID" value="MBS9720016.1"/>
    <property type="molecule type" value="Genomic_DNA"/>
</dbReference>
<sequence>MARGSFLLKAAAVLAVSLASFSAPTAQAADYIQVMPEADAGFCMNTSVLGRIQSKFEHQVTHVPALPKVAIAEFHNITLRRWLPAIPEERPIARLYCGATVSLSDGMQRKIWYLVEEGMGFAGTGYNVEFCVDGFDRWNVYSGACRILR</sequence>